<organism evidence="3 4">
    <name type="scientific">Bacillus suaedaesalsae</name>
    <dbReference type="NCBI Taxonomy" id="2810349"/>
    <lineage>
        <taxon>Bacteria</taxon>
        <taxon>Bacillati</taxon>
        <taxon>Bacillota</taxon>
        <taxon>Bacilli</taxon>
        <taxon>Bacillales</taxon>
        <taxon>Bacillaceae</taxon>
        <taxon>Bacillus</taxon>
    </lineage>
</organism>
<evidence type="ECO:0000313" key="4">
    <source>
        <dbReference type="Proteomes" id="UP001518925"/>
    </source>
</evidence>
<gene>
    <name evidence="3" type="ORF">JR050_18985</name>
</gene>
<dbReference type="EMBL" id="JAFELM010000044">
    <property type="protein sequence ID" value="MBM6619751.1"/>
    <property type="molecule type" value="Genomic_DNA"/>
</dbReference>
<keyword evidence="1" id="KW-0472">Membrane</keyword>
<dbReference type="RefSeq" id="WP_204205231.1">
    <property type="nucleotide sequence ID" value="NZ_JAFELM010000044.1"/>
</dbReference>
<dbReference type="InterPro" id="IPR036779">
    <property type="entry name" value="LysM_dom_sf"/>
</dbReference>
<dbReference type="Gene3D" id="3.10.350.10">
    <property type="entry name" value="LysM domain"/>
    <property type="match status" value="1"/>
</dbReference>
<dbReference type="Gene3D" id="3.30.70.60">
    <property type="match status" value="1"/>
</dbReference>
<accession>A0ABS2DPT2</accession>
<reference evidence="3 4" key="1">
    <citation type="submission" date="2021-02" db="EMBL/GenBank/DDBJ databases">
        <title>Bacillus sp. RD4P76, an endophyte from a halophyte.</title>
        <authorList>
            <person name="Sun J.-Q."/>
        </authorList>
    </citation>
    <scope>NUCLEOTIDE SEQUENCE [LARGE SCALE GENOMIC DNA]</scope>
    <source>
        <strain evidence="3 4">RD4P76</strain>
    </source>
</reference>
<dbReference type="CDD" id="cd00118">
    <property type="entry name" value="LysM"/>
    <property type="match status" value="1"/>
</dbReference>
<evidence type="ECO:0000313" key="3">
    <source>
        <dbReference type="EMBL" id="MBM6619751.1"/>
    </source>
</evidence>
<protein>
    <submittedName>
        <fullName evidence="3">LysM peptidoglycan-binding domain-containing protein</fullName>
    </submittedName>
</protein>
<evidence type="ECO:0000259" key="2">
    <source>
        <dbReference type="PROSITE" id="PS51782"/>
    </source>
</evidence>
<keyword evidence="4" id="KW-1185">Reference proteome</keyword>
<feature type="transmembrane region" description="Helical" evidence="1">
    <location>
        <begin position="12"/>
        <end position="31"/>
    </location>
</feature>
<name>A0ABS2DPT2_9BACI</name>
<dbReference type="Proteomes" id="UP001518925">
    <property type="component" value="Unassembled WGS sequence"/>
</dbReference>
<dbReference type="PROSITE" id="PS51782">
    <property type="entry name" value="LYSM"/>
    <property type="match status" value="1"/>
</dbReference>
<dbReference type="SUPFAM" id="SSF54106">
    <property type="entry name" value="LysM domain"/>
    <property type="match status" value="1"/>
</dbReference>
<dbReference type="SMART" id="SM00257">
    <property type="entry name" value="LysM"/>
    <property type="match status" value="1"/>
</dbReference>
<sequence>MRLHLSKKETIILSLVLILSFAMISFIYFMLIKPKQETLHDVEKKLISEEALLAGAEARIENKQKVDSEGTLQLQKKLPVDPLVEQFLLDLEKAETISESFITSMDFGVETVETASTVVEEYIEEAQGNENTEEVESNDEARTGVIPDGIESVSVLLTVEAPTYFELEAFLSAIEQSSRITKVDELNFSGNKEVITTDDVPDKLTYTVRVTTFYYPKLEELKEQLPSLDVPDPSAKMNPLVPVVPKTSFNSSRDTTSTEDAVNHIERVSDSFKEHTVQSGETLYSISQKYYEDRSGEELIKEANELITDTLYAGQILKIPDREEK</sequence>
<feature type="domain" description="LysM" evidence="2">
    <location>
        <begin position="273"/>
        <end position="319"/>
    </location>
</feature>
<comment type="caution">
    <text evidence="3">The sequence shown here is derived from an EMBL/GenBank/DDBJ whole genome shotgun (WGS) entry which is preliminary data.</text>
</comment>
<dbReference type="InterPro" id="IPR018392">
    <property type="entry name" value="LysM"/>
</dbReference>
<keyword evidence="1" id="KW-0812">Transmembrane</keyword>
<dbReference type="Pfam" id="PF01476">
    <property type="entry name" value="LysM"/>
    <property type="match status" value="1"/>
</dbReference>
<proteinExistence type="predicted"/>
<evidence type="ECO:0000256" key="1">
    <source>
        <dbReference type="SAM" id="Phobius"/>
    </source>
</evidence>
<dbReference type="InterPro" id="IPR014717">
    <property type="entry name" value="Transl_elong_EF1B/ribsomal_bS6"/>
</dbReference>
<keyword evidence="1" id="KW-1133">Transmembrane helix</keyword>